<protein>
    <submittedName>
        <fullName evidence="1">Uncharacterized protein</fullName>
    </submittedName>
</protein>
<dbReference type="EMBL" id="CAJZBQ010000051">
    <property type="protein sequence ID" value="CAG9330226.1"/>
    <property type="molecule type" value="Genomic_DNA"/>
</dbReference>
<reference evidence="1" key="1">
    <citation type="submission" date="2021-09" db="EMBL/GenBank/DDBJ databases">
        <authorList>
            <consortium name="AG Swart"/>
            <person name="Singh M."/>
            <person name="Singh A."/>
            <person name="Seah K."/>
            <person name="Emmerich C."/>
        </authorList>
    </citation>
    <scope>NUCLEOTIDE SEQUENCE</scope>
    <source>
        <strain evidence="1">ATCC30299</strain>
    </source>
</reference>
<gene>
    <name evidence="1" type="ORF">BSTOLATCC_MIC50826</name>
</gene>
<accession>A0AAU9JV17</accession>
<dbReference type="AlphaFoldDB" id="A0AAU9JV17"/>
<comment type="caution">
    <text evidence="1">The sequence shown here is derived from an EMBL/GenBank/DDBJ whole genome shotgun (WGS) entry which is preliminary data.</text>
</comment>
<evidence type="ECO:0000313" key="2">
    <source>
        <dbReference type="Proteomes" id="UP001162131"/>
    </source>
</evidence>
<organism evidence="1 2">
    <name type="scientific">Blepharisma stoltei</name>
    <dbReference type="NCBI Taxonomy" id="1481888"/>
    <lineage>
        <taxon>Eukaryota</taxon>
        <taxon>Sar</taxon>
        <taxon>Alveolata</taxon>
        <taxon>Ciliophora</taxon>
        <taxon>Postciliodesmatophora</taxon>
        <taxon>Heterotrichea</taxon>
        <taxon>Heterotrichida</taxon>
        <taxon>Blepharismidae</taxon>
        <taxon>Blepharisma</taxon>
    </lineage>
</organism>
<name>A0AAU9JV17_9CILI</name>
<dbReference type="Proteomes" id="UP001162131">
    <property type="component" value="Unassembled WGS sequence"/>
</dbReference>
<keyword evidence="2" id="KW-1185">Reference proteome</keyword>
<sequence length="252" mass="28630">MKKSKFNPTLLTFLPNKSQSKFGSPENNEASHTIFCKIKKRDTVGIQCNSKIELIDRLAKPAFSFISSYTKDSSHHFGDAGTELDLKPHVKNIGRKEPKKVTKAEFYRGLVMTPRLQNIHNPAGDMPKSMTPISKIPDTDYYSSFFKSKSSKSIMPSSKNLAIKRSLSPIVKNELKDLLTKTPKNKEMNNSDHLKNLNASSTTVKISPRYYKKLARKKPKIKKENKVLKEKRNEIGNLCTFDSLHSLRICNL</sequence>
<proteinExistence type="predicted"/>
<evidence type="ECO:0000313" key="1">
    <source>
        <dbReference type="EMBL" id="CAG9330226.1"/>
    </source>
</evidence>